<evidence type="ECO:0000313" key="12">
    <source>
        <dbReference type="Proteomes" id="UP000831485"/>
    </source>
</evidence>
<dbReference type="PANTHER" id="PTHR20961">
    <property type="entry name" value="GLYCOSYLTRANSFERASE"/>
    <property type="match status" value="1"/>
</dbReference>
<evidence type="ECO:0000313" key="9">
    <source>
        <dbReference type="EMBL" id="GFO65319.1"/>
    </source>
</evidence>
<evidence type="ECO:0000313" key="10">
    <source>
        <dbReference type="EMBL" id="UPU36503.1"/>
    </source>
</evidence>
<dbReference type="GO" id="GO:0016757">
    <property type="term" value="F:glycosyltransferase activity"/>
    <property type="evidence" value="ECO:0007669"/>
    <property type="project" value="UniProtKB-KW"/>
</dbReference>
<evidence type="ECO:0000313" key="11">
    <source>
        <dbReference type="Proteomes" id="UP000568888"/>
    </source>
</evidence>
<protein>
    <submittedName>
        <fullName evidence="10">Glycosyltransferase family 61 protein</fullName>
    </submittedName>
</protein>
<evidence type="ECO:0000256" key="5">
    <source>
        <dbReference type="ARBA" id="ARBA00022989"/>
    </source>
</evidence>
<dbReference type="EMBL" id="CP096574">
    <property type="protein sequence ID" value="UPU36503.1"/>
    <property type="molecule type" value="Genomic_DNA"/>
</dbReference>
<evidence type="ECO:0000256" key="2">
    <source>
        <dbReference type="ARBA" id="ARBA00022676"/>
    </source>
</evidence>
<dbReference type="Proteomes" id="UP000831485">
    <property type="component" value="Chromosome"/>
</dbReference>
<keyword evidence="4" id="KW-0812">Transmembrane</keyword>
<keyword evidence="12" id="KW-1185">Reference proteome</keyword>
<organism evidence="9 11">
    <name type="scientific">Geomonas paludis</name>
    <dbReference type="NCBI Taxonomy" id="2740185"/>
    <lineage>
        <taxon>Bacteria</taxon>
        <taxon>Pseudomonadati</taxon>
        <taxon>Thermodesulfobacteriota</taxon>
        <taxon>Desulfuromonadia</taxon>
        <taxon>Geobacterales</taxon>
        <taxon>Geobacteraceae</taxon>
        <taxon>Geomonas</taxon>
    </lineage>
</organism>
<evidence type="ECO:0000256" key="7">
    <source>
        <dbReference type="ARBA" id="ARBA00023180"/>
    </source>
</evidence>
<dbReference type="PANTHER" id="PTHR20961:SF38">
    <property type="entry name" value="PROTEIN O-LINKED-MANNOSE BETA-1,4-N-ACETYLGLUCOSAMINYLTRANSFERASE 2"/>
    <property type="match status" value="1"/>
</dbReference>
<gene>
    <name evidence="9" type="ORF">GMPD_32380</name>
    <name evidence="10" type="ORF">M1B72_02020</name>
</gene>
<keyword evidence="5" id="KW-1133">Transmembrane helix</keyword>
<feature type="domain" description="Glycosyltransferase 61 catalytic" evidence="8">
    <location>
        <begin position="78"/>
        <end position="246"/>
    </location>
</feature>
<dbReference type="Pfam" id="PF04577">
    <property type="entry name" value="Glyco_transf_61"/>
    <property type="match status" value="1"/>
</dbReference>
<evidence type="ECO:0000256" key="6">
    <source>
        <dbReference type="ARBA" id="ARBA00023136"/>
    </source>
</evidence>
<dbReference type="GO" id="GO:0016020">
    <property type="term" value="C:membrane"/>
    <property type="evidence" value="ECO:0007669"/>
    <property type="project" value="UniProtKB-SubCell"/>
</dbReference>
<keyword evidence="2" id="KW-0328">Glycosyltransferase</keyword>
<dbReference type="RefSeq" id="WP_183349287.1">
    <property type="nucleotide sequence ID" value="NZ_BLXY01000008.1"/>
</dbReference>
<dbReference type="InterPro" id="IPR049625">
    <property type="entry name" value="Glyco_transf_61_cat"/>
</dbReference>
<sequence>MYQVFNGCAGSPSGPGLFRDVFLFGEEGIPLQGNRVINRFVNYPNDQVLIWLMQHQNRTLVPLDGVVLPLYGDWSYNFWHWCTEMLPVAYAAHEAGFSGTYLVPQSPFAAESLRLLGIREDRIRVAEAYDYHIECMYLVRKTTGHDPATMAIRGRIREALRAHFACSDPRHHLYITRNSHPDTMRKVVNEEDLLALLQRFDFLTLRLEELSLSDQLAHTCNAATLLGPHGAGITHCAFMPERSMVIELFPPTYVTPCNVLPCHQLRHRYFQLTSSCHYKGYPHGYDIEVNLPMLEMILEKELSGY</sequence>
<proteinExistence type="predicted"/>
<keyword evidence="6" id="KW-0472">Membrane</keyword>
<dbReference type="Proteomes" id="UP000568888">
    <property type="component" value="Unassembled WGS sequence"/>
</dbReference>
<keyword evidence="3" id="KW-0808">Transferase</keyword>
<evidence type="ECO:0000256" key="1">
    <source>
        <dbReference type="ARBA" id="ARBA00004167"/>
    </source>
</evidence>
<accession>A0A6V8N1V1</accession>
<evidence type="ECO:0000256" key="3">
    <source>
        <dbReference type="ARBA" id="ARBA00022679"/>
    </source>
</evidence>
<evidence type="ECO:0000256" key="4">
    <source>
        <dbReference type="ARBA" id="ARBA00022692"/>
    </source>
</evidence>
<dbReference type="InterPro" id="IPR007657">
    <property type="entry name" value="Glycosyltransferase_61"/>
</dbReference>
<reference evidence="11" key="1">
    <citation type="submission" date="2020-06" db="EMBL/GenBank/DDBJ databases">
        <title>Draft genomic sequecing of Geomonas sp. Red736.</title>
        <authorList>
            <person name="Itoh H."/>
            <person name="Xu Z.X."/>
            <person name="Ushijima N."/>
            <person name="Masuda Y."/>
            <person name="Shiratori Y."/>
            <person name="Senoo K."/>
        </authorList>
    </citation>
    <scope>NUCLEOTIDE SEQUENCE [LARGE SCALE GENOMIC DNA]</scope>
    <source>
        <strain evidence="11">Red736</strain>
    </source>
</reference>
<evidence type="ECO:0000259" key="8">
    <source>
        <dbReference type="Pfam" id="PF04577"/>
    </source>
</evidence>
<dbReference type="AlphaFoldDB" id="A0A6V8N1V1"/>
<keyword evidence="7" id="KW-0325">Glycoprotein</keyword>
<dbReference type="EMBL" id="BLXY01000008">
    <property type="protein sequence ID" value="GFO65319.1"/>
    <property type="molecule type" value="Genomic_DNA"/>
</dbReference>
<reference evidence="9" key="2">
    <citation type="journal article" date="2021" name="Int. J. Syst. Evol. Microbiol.">
        <title>Geomonas silvestris sp. nov., Geomonas paludis sp. nov. and Geomonas limicola sp. nov., isolated from terrestrial environments, and emended description of the genus Geomonas.</title>
        <authorList>
            <person name="Itoh H."/>
            <person name="Xu Z."/>
            <person name="Masuda Y."/>
            <person name="Ushijima N."/>
            <person name="Hayakawa C."/>
            <person name="Shiratori Y."/>
            <person name="Senoo K."/>
        </authorList>
    </citation>
    <scope>NUCLEOTIDE SEQUENCE</scope>
    <source>
        <strain evidence="9">Red736</strain>
    </source>
</reference>
<comment type="subcellular location">
    <subcellularLocation>
        <location evidence="1">Membrane</location>
        <topology evidence="1">Single-pass membrane protein</topology>
    </subcellularLocation>
</comment>
<reference evidence="10" key="3">
    <citation type="submission" date="2022-04" db="EMBL/GenBank/DDBJ databases">
        <authorList>
            <person name="Liu G."/>
        </authorList>
    </citation>
    <scope>NUCLEOTIDE SEQUENCE</scope>
    <source>
        <strain evidence="10">RG22</strain>
    </source>
</reference>
<name>A0A6V8N1V1_9BACT</name>